<name>Q5DVF1_9CREN</name>
<proteinExistence type="predicted"/>
<keyword evidence="2" id="KW-0614">Plasmid</keyword>
<dbReference type="AlphaFoldDB" id="Q5DVF1"/>
<organism evidence="2">
    <name type="scientific">Sulfolobus neozealandicus</name>
    <dbReference type="NCBI Taxonomy" id="299422"/>
    <lineage>
        <taxon>Archaea</taxon>
        <taxon>Thermoproteota</taxon>
        <taxon>Thermoprotei</taxon>
        <taxon>Sulfolobales</taxon>
        <taxon>Sulfolobaceae</taxon>
        <taxon>Sulfolobus</taxon>
    </lineage>
</organism>
<feature type="coiled-coil region" evidence="1">
    <location>
        <begin position="13"/>
        <end position="40"/>
    </location>
</feature>
<accession>Q5DVF1</accession>
<reference evidence="2" key="1">
    <citation type="journal article" date="2005" name="Archaea">
        <title>Novel RepA-MCM proteins encoded in plasmids pTAU4, pORA1 and pTIK4 from Sulfolobus neozealandicus.</title>
        <authorList>
            <person name="Greve B."/>
            <person name="Jensen S."/>
            <person name="Phan H."/>
            <person name="Brugger K."/>
            <person name="Zillig W."/>
            <person name="She Q."/>
            <person name="Garrett R."/>
        </authorList>
    </citation>
    <scope>NUCLEOTIDE SEQUENCE</scope>
    <source>
        <strain evidence="2">4/2</strain>
        <plasmid evidence="2">pTIK4</plasmid>
    </source>
</reference>
<dbReference type="EMBL" id="AJ852506">
    <property type="protein sequence ID" value="CAH65781.1"/>
    <property type="molecule type" value="Genomic_DNA"/>
</dbReference>
<sequence>MFKARGVCMESQVKSEKNRYKNFSTNCEELLNQLESFLEKQFDYSSTSAKCFAISYQFANGDFLNKFFCIEPLFKEEEKNEILKEIKKTKGYEIIFVPSYNELTYFIIKNIKNEVCNGKINIYYNPLPFIKPPRKDENVKTAKRLFTDLDFKEKIKDPDGGLKQKALNRECIELEDHALDCYYLDGETVVHVRRPQLKEILQKIENELGIKISGVNDSGNGYHLFLELENEIDIKEWEKLENDFIKALQAIGLEVDDAVKNPSRVLRLPGSVNQRNGRRASVIYYNFNIRYNAEELKQKLEAAIKKAEKEEKKRREKKEERRDKEDEFFRLSNEDIAAIETFLEGFYTPGYRHHLILYFAGWGADEGIHPLDISQIFSDLYSKTNDGDDKKDRIYTIRDSYLKKGYDIRKFKEEIKTQWKLEEFDWDKEPTNDIIKGKGGVFEKIKEQLVEKGLSEDEAKEKALEIISKIQEIFDKARENNNNVLKIQLTADKKIYALVDFKNFWIARGVKNEETGWIDPKEIIVLGVPEKIIKYIGIGETQYEVIWRVRSIKDGKVMQDYQKRFGPGSISDILNEINGEGLRGSKKYFEEYMPMILTKLVDYENIGEIRNDIVMPGFYPGENGKIIAVKVRVEKPSEEKVKKAIEVINELTKWYANQLDKLATVLRWAAMAPFAFIYKVAHSFNDFIPWLLLWGSSRTGKTTMGEIVLHLWGLIESDYENESEKDERFQGFGDKIRYVEAGSGANTEYRLGEILRSSTLPFLVNEPGKMFEDTGVKDMIKHAVEKDEARARGERGRRRRIPAYAILIVTTNKEPPIDDDAFMSRFLSIHFSYAEKKSPEMQEKFRNEVMPKLKYLRYIGDFFAWFMIEHPELIKKNWRDIAIILWQEAYRYAGMEMPPWLTLEYKEEVNEEQDLKIEILEFMQKSINDAFDEVFAEIRRTLETTGGFEQINSLLTDAGERAKLVIRHGKITWMKYKIDRDGNEFVVITRGLEKELKKEGIYDGSLKSIAELMNWTYDTVRIGEELVKGIIVPLEKFLNWIREAEPEENTDQS</sequence>
<dbReference type="InterPro" id="IPR027417">
    <property type="entry name" value="P-loop_NTPase"/>
</dbReference>
<protein>
    <submittedName>
        <fullName evidence="2">Putative replication protein</fullName>
    </submittedName>
</protein>
<dbReference type="SUPFAM" id="SSF52540">
    <property type="entry name" value="P-loop containing nucleoside triphosphate hydrolases"/>
    <property type="match status" value="1"/>
</dbReference>
<evidence type="ECO:0000313" key="2">
    <source>
        <dbReference type="EMBL" id="CAH65781.1"/>
    </source>
</evidence>
<feature type="coiled-coil region" evidence="1">
    <location>
        <begin position="290"/>
        <end position="334"/>
    </location>
</feature>
<geneLocation type="plasmid" evidence="2">
    <name>pTIK4</name>
</geneLocation>
<evidence type="ECO:0000256" key="1">
    <source>
        <dbReference type="SAM" id="Coils"/>
    </source>
</evidence>
<keyword evidence="1" id="KW-0175">Coiled coil</keyword>